<gene>
    <name evidence="2" type="primary">WBGene00280037</name>
    <name evidence="1" type="synonym">WBGene00280034</name>
</gene>
<accession>A0A4X3PEG0</accession>
<protein>
    <recommendedName>
        <fullName evidence="4">Ribosomal protein</fullName>
    </recommendedName>
</protein>
<dbReference type="AlphaFoldDB" id="A0A2A6CNY7"/>
<evidence type="ECO:0000313" key="1">
    <source>
        <dbReference type="EnsemblMetazoa" id="PPA41665.1"/>
    </source>
</evidence>
<dbReference type="EnsemblMetazoa" id="PPA41668.1">
    <property type="protein sequence ID" value="PPA41668.1"/>
    <property type="gene ID" value="WBGene00280037"/>
</dbReference>
<keyword evidence="3" id="KW-1185">Reference proteome</keyword>
<evidence type="ECO:0000313" key="3">
    <source>
        <dbReference type="Proteomes" id="UP000005239"/>
    </source>
</evidence>
<dbReference type="EnsemblMetazoa" id="PPA41665.1">
    <property type="protein sequence ID" value="PPA41665.1"/>
    <property type="gene ID" value="WBGene00280034"/>
</dbReference>
<dbReference type="Proteomes" id="UP000005239">
    <property type="component" value="Unassembled WGS sequence"/>
</dbReference>
<evidence type="ECO:0000313" key="2">
    <source>
        <dbReference type="EnsemblMetazoa" id="PPA41668.1"/>
    </source>
</evidence>
<evidence type="ECO:0008006" key="4">
    <source>
        <dbReference type="Google" id="ProtNLM"/>
    </source>
</evidence>
<reference evidence="3" key="1">
    <citation type="journal article" date="2008" name="Nat. Genet.">
        <title>The Pristionchus pacificus genome provides a unique perspective on nematode lifestyle and parasitism.</title>
        <authorList>
            <person name="Dieterich C."/>
            <person name="Clifton S.W."/>
            <person name="Schuster L.N."/>
            <person name="Chinwalla A."/>
            <person name="Delehaunty K."/>
            <person name="Dinkelacker I."/>
            <person name="Fulton L."/>
            <person name="Fulton R."/>
            <person name="Godfrey J."/>
            <person name="Minx P."/>
            <person name="Mitreva M."/>
            <person name="Roeseler W."/>
            <person name="Tian H."/>
            <person name="Witte H."/>
            <person name="Yang S.P."/>
            <person name="Wilson R.K."/>
            <person name="Sommer R.J."/>
        </authorList>
    </citation>
    <scope>NUCLEOTIDE SEQUENCE [LARGE SCALE GENOMIC DNA]</scope>
    <source>
        <strain evidence="3">PS312</strain>
    </source>
</reference>
<proteinExistence type="predicted"/>
<sequence>MSWTESRDIEKRCLAARLPHGCTGRTVDSRPHVLPHSVWKSSYVRRGNRLRIAALVRFKRSIQAEARK</sequence>
<reference evidence="2" key="2">
    <citation type="submission" date="2022-06" db="UniProtKB">
        <authorList>
            <consortium name="EnsemblMetazoa"/>
        </authorList>
    </citation>
    <scope>IDENTIFICATION</scope>
    <source>
        <strain evidence="2">PS312</strain>
    </source>
</reference>
<name>A0A2A6CNY7_PRIPA</name>
<accession>A0A2A6CNY7</accession>
<organism evidence="2 3">
    <name type="scientific">Pristionchus pacificus</name>
    <name type="common">Parasitic nematode worm</name>
    <dbReference type="NCBI Taxonomy" id="54126"/>
    <lineage>
        <taxon>Eukaryota</taxon>
        <taxon>Metazoa</taxon>
        <taxon>Ecdysozoa</taxon>
        <taxon>Nematoda</taxon>
        <taxon>Chromadorea</taxon>
        <taxon>Rhabditida</taxon>
        <taxon>Rhabditina</taxon>
        <taxon>Diplogasteromorpha</taxon>
        <taxon>Diplogasteroidea</taxon>
        <taxon>Neodiplogasteridae</taxon>
        <taxon>Pristionchus</taxon>
    </lineage>
</organism>